<dbReference type="InterPro" id="IPR006439">
    <property type="entry name" value="HAD-SF_hydro_IA"/>
</dbReference>
<protein>
    <submittedName>
        <fullName evidence="1">Uncharacterized hydrolase</fullName>
    </submittedName>
</protein>
<dbReference type="OMA" id="QTYMFKE"/>
<dbReference type="VEuPathDB" id="FungiDB:GWK60_I02805"/>
<dbReference type="SFLD" id="SFLDG01129">
    <property type="entry name" value="C1.5:_HAD__Beta-PGM__Phosphata"/>
    <property type="match status" value="1"/>
</dbReference>
<evidence type="ECO:0000313" key="1">
    <source>
        <dbReference type="EMBL" id="KTB05195.1"/>
    </source>
</evidence>
<dbReference type="PANTHER" id="PTHR43885:SF1">
    <property type="entry name" value="SUPERFAMILY HYDROLASE, PUTATIVE (AFU_ORTHOLOGUE AFUA_4G13290)-RELATED"/>
    <property type="match status" value="1"/>
</dbReference>
<dbReference type="SFLD" id="SFLDS00003">
    <property type="entry name" value="Haloacid_Dehalogenase"/>
    <property type="match status" value="1"/>
</dbReference>
<comment type="caution">
    <text evidence="1">The sequence shown here is derived from an EMBL/GenBank/DDBJ whole genome shotgun (WGS) entry which is preliminary data.</text>
</comment>
<dbReference type="Pfam" id="PF00702">
    <property type="entry name" value="Hydrolase"/>
    <property type="match status" value="1"/>
</dbReference>
<dbReference type="VEuPathDB" id="FungiDB:CAGL0I07315g"/>
<name>A0A0W0EA33_CANGB</name>
<dbReference type="PANTHER" id="PTHR43885">
    <property type="entry name" value="HALOACID DEHALOGENASE-LIKE HYDROLASE"/>
    <property type="match status" value="1"/>
</dbReference>
<dbReference type="GO" id="GO:0033883">
    <property type="term" value="F:pyridoxal phosphatase activity"/>
    <property type="evidence" value="ECO:0007669"/>
    <property type="project" value="EnsemblFungi"/>
</dbReference>
<dbReference type="VEuPathDB" id="FungiDB:GW608_I02805"/>
<reference evidence="1 2" key="1">
    <citation type="submission" date="2015-10" db="EMBL/GenBank/DDBJ databases">
        <title>Draft genomes sequences of Candida glabrata isolates 1A, 1B, 2A, 2B, 3A and 3B.</title>
        <authorList>
            <person name="Haavelsrud O.E."/>
            <person name="Gaustad P."/>
        </authorList>
    </citation>
    <scope>NUCLEOTIDE SEQUENCE [LARGE SCALE GENOMIC DNA]</scope>
    <source>
        <strain evidence="1">910700640</strain>
    </source>
</reference>
<dbReference type="InterPro" id="IPR036412">
    <property type="entry name" value="HAD-like_sf"/>
</dbReference>
<dbReference type="Gene3D" id="1.10.260.80">
    <property type="match status" value="1"/>
</dbReference>
<evidence type="ECO:0000313" key="2">
    <source>
        <dbReference type="Proteomes" id="UP000054886"/>
    </source>
</evidence>
<dbReference type="SUPFAM" id="SSF56784">
    <property type="entry name" value="HAD-like"/>
    <property type="match status" value="1"/>
</dbReference>
<dbReference type="NCBIfam" id="TIGR01549">
    <property type="entry name" value="HAD-SF-IA-v1"/>
    <property type="match status" value="1"/>
</dbReference>
<dbReference type="PhylomeDB" id="A0A0W0EA33"/>
<dbReference type="AlphaFoldDB" id="A0A0W0EA33"/>
<proteinExistence type="predicted"/>
<dbReference type="EMBL" id="LLZZ01000114">
    <property type="protein sequence ID" value="KTB05195.1"/>
    <property type="molecule type" value="Genomic_DNA"/>
</dbReference>
<keyword evidence="1" id="KW-0378">Hydrolase</keyword>
<accession>A0A0W0EA33</accession>
<gene>
    <name evidence="1" type="ORF">AO440_002650</name>
</gene>
<dbReference type="OrthoDB" id="426235at2759"/>
<dbReference type="Gene3D" id="3.40.50.1000">
    <property type="entry name" value="HAD superfamily/HAD-like"/>
    <property type="match status" value="1"/>
</dbReference>
<dbReference type="InterPro" id="IPR023214">
    <property type="entry name" value="HAD_sf"/>
</dbReference>
<dbReference type="VEuPathDB" id="FungiDB:GVI51_I07139"/>
<sequence length="217" mass="24581">MVTTKLRTFSKLPKVAAVIFDMDGTLCLPQPWMFPAMREAIGLKDASQDILDFISMMDDPVQQKIAEEGLAKVEEKAMLEMIPQPGLVETMKYLTQQGIAKNICTRNVGTPVHYFIDKFIPKDYAKFDHIIMRDFRPTKPYPDPLLHIAKQIDSNPQHIIMVGDSYDDMKSGRLAGCLTVLLKNKINAKLVEEQSSLIDVTISELNELIEIIEEINN</sequence>
<dbReference type="VEuPathDB" id="FungiDB:B1J91_I07315g"/>
<dbReference type="Proteomes" id="UP000054886">
    <property type="component" value="Unassembled WGS sequence"/>
</dbReference>
<organism evidence="1 2">
    <name type="scientific">Candida glabrata</name>
    <name type="common">Yeast</name>
    <name type="synonym">Torulopsis glabrata</name>
    <dbReference type="NCBI Taxonomy" id="5478"/>
    <lineage>
        <taxon>Eukaryota</taxon>
        <taxon>Fungi</taxon>
        <taxon>Dikarya</taxon>
        <taxon>Ascomycota</taxon>
        <taxon>Saccharomycotina</taxon>
        <taxon>Saccharomycetes</taxon>
        <taxon>Saccharomycetales</taxon>
        <taxon>Saccharomycetaceae</taxon>
        <taxon>Nakaseomyces</taxon>
    </lineage>
</organism>